<dbReference type="PANTHER" id="PTHR43685:SF2">
    <property type="entry name" value="GLYCOSYLTRANSFERASE 2-LIKE DOMAIN-CONTAINING PROTEIN"/>
    <property type="match status" value="1"/>
</dbReference>
<evidence type="ECO:0000313" key="2">
    <source>
        <dbReference type="EMBL" id="SDH42173.1"/>
    </source>
</evidence>
<feature type="domain" description="Glycosyltransferase 2-like" evidence="1">
    <location>
        <begin position="6"/>
        <end position="142"/>
    </location>
</feature>
<dbReference type="Proteomes" id="UP000199274">
    <property type="component" value="Unassembled WGS sequence"/>
</dbReference>
<protein>
    <submittedName>
        <fullName evidence="2">Glycosyl transferase family 2</fullName>
    </submittedName>
</protein>
<dbReference type="InterPro" id="IPR050834">
    <property type="entry name" value="Glycosyltransf_2"/>
</dbReference>
<dbReference type="InterPro" id="IPR001173">
    <property type="entry name" value="Glyco_trans_2-like"/>
</dbReference>
<dbReference type="Gene3D" id="3.90.550.10">
    <property type="entry name" value="Spore Coat Polysaccharide Biosynthesis Protein SpsA, Chain A"/>
    <property type="match status" value="1"/>
</dbReference>
<dbReference type="CDD" id="cd00761">
    <property type="entry name" value="Glyco_tranf_GTA_type"/>
    <property type="match status" value="1"/>
</dbReference>
<name>A0A1G8CA70_9FLAO</name>
<dbReference type="OrthoDB" id="597270at2"/>
<dbReference type="STRING" id="178355.SAMN04488062_10790"/>
<sequence>MNELVSIIVPCYNQAQYLDEALQSVLDQAYTNWECIIINDGSPDNTASVAREWIVKDSRFKYFFQENRGVSSARNTAIKQATGEFILPLDADDKISFNYIKAAVESFQEDASLKVVYCKAEKFGDEFGLWDLKPFSLHSLSQKNMIFCSALFKKTDWERVGGYDVNMIHGIEDWEFWIAILKEGGKVKCIDICGFYYRIKSVSRHKQYSEDHEKQLLEYMSIKHVDFFVKQLGSFTQLNSIVKQTKEEKEKNLNKLKNKKFVIDIFCNTFFKFTIFNNF</sequence>
<dbReference type="RefSeq" id="WP_091257358.1">
    <property type="nucleotide sequence ID" value="NZ_FNDB01000007.1"/>
</dbReference>
<proteinExistence type="predicted"/>
<keyword evidence="3" id="KW-1185">Reference proteome</keyword>
<accession>A0A1G8CA70</accession>
<dbReference type="SUPFAM" id="SSF53448">
    <property type="entry name" value="Nucleotide-diphospho-sugar transferases"/>
    <property type="match status" value="1"/>
</dbReference>
<gene>
    <name evidence="2" type="ORF">SAMN04488062_10790</name>
</gene>
<dbReference type="AlphaFoldDB" id="A0A1G8CA70"/>
<organism evidence="2 3">
    <name type="scientific">Flavobacterium omnivorum</name>
    <dbReference type="NCBI Taxonomy" id="178355"/>
    <lineage>
        <taxon>Bacteria</taxon>
        <taxon>Pseudomonadati</taxon>
        <taxon>Bacteroidota</taxon>
        <taxon>Flavobacteriia</taxon>
        <taxon>Flavobacteriales</taxon>
        <taxon>Flavobacteriaceae</taxon>
        <taxon>Flavobacterium</taxon>
    </lineage>
</organism>
<dbReference type="EMBL" id="FNDB01000007">
    <property type="protein sequence ID" value="SDH42173.1"/>
    <property type="molecule type" value="Genomic_DNA"/>
</dbReference>
<evidence type="ECO:0000313" key="3">
    <source>
        <dbReference type="Proteomes" id="UP000199274"/>
    </source>
</evidence>
<keyword evidence="2" id="KW-0808">Transferase</keyword>
<dbReference type="PANTHER" id="PTHR43685">
    <property type="entry name" value="GLYCOSYLTRANSFERASE"/>
    <property type="match status" value="1"/>
</dbReference>
<dbReference type="GO" id="GO:0016740">
    <property type="term" value="F:transferase activity"/>
    <property type="evidence" value="ECO:0007669"/>
    <property type="project" value="UniProtKB-KW"/>
</dbReference>
<dbReference type="Pfam" id="PF00535">
    <property type="entry name" value="Glycos_transf_2"/>
    <property type="match status" value="1"/>
</dbReference>
<dbReference type="InterPro" id="IPR029044">
    <property type="entry name" value="Nucleotide-diphossugar_trans"/>
</dbReference>
<reference evidence="3" key="1">
    <citation type="submission" date="2016-10" db="EMBL/GenBank/DDBJ databases">
        <authorList>
            <person name="Varghese N."/>
            <person name="Submissions S."/>
        </authorList>
    </citation>
    <scope>NUCLEOTIDE SEQUENCE [LARGE SCALE GENOMIC DNA]</scope>
    <source>
        <strain evidence="3">CGMCC 1.2747</strain>
    </source>
</reference>
<evidence type="ECO:0000259" key="1">
    <source>
        <dbReference type="Pfam" id="PF00535"/>
    </source>
</evidence>